<dbReference type="AlphaFoldDB" id="A0A1I1AJN6"/>
<name>A0A1I1AJN6_9CELL</name>
<gene>
    <name evidence="1" type="ORF">SAMN05421867_11928</name>
</gene>
<reference evidence="1 2" key="1">
    <citation type="submission" date="2016-10" db="EMBL/GenBank/DDBJ databases">
        <authorList>
            <person name="de Groot N.N."/>
        </authorList>
    </citation>
    <scope>NUCLEOTIDE SEQUENCE [LARGE SCALE GENOMIC DNA]</scope>
    <source>
        <strain evidence="1 2">CGMCC 4.6945</strain>
    </source>
</reference>
<accession>A0A1I1AJN6</accession>
<dbReference type="EMBL" id="FOKA01000019">
    <property type="protein sequence ID" value="SFB38234.1"/>
    <property type="molecule type" value="Genomic_DNA"/>
</dbReference>
<dbReference type="STRING" id="988821.SAMN05421867_11928"/>
<dbReference type="OrthoDB" id="5496837at2"/>
<dbReference type="Proteomes" id="UP000199012">
    <property type="component" value="Unassembled WGS sequence"/>
</dbReference>
<protein>
    <submittedName>
        <fullName evidence="1">Uncharacterized protein</fullName>
    </submittedName>
</protein>
<sequence>MDGIAGIGGRIAAIESGIAELRTGAGVATATTWPAGAAGGVLGMSTLAGPSSSAGGTTTGTTTGTAAGSFASVLADQVARSTTGATTGAATTTAPGGPLPAVAGFTAEQVGNAAAIVAAGRALGLSVRDQTIGVMTAMGESSLRNVDHGDAAGPDSIGLFQQRDNGAWGTLADRTDPTRSATAFFRALQGVAGRDAMAPTLVAHAVQRNADPQHYASRWADAVRVVGALTGAATTGA</sequence>
<proteinExistence type="predicted"/>
<evidence type="ECO:0000313" key="1">
    <source>
        <dbReference type="EMBL" id="SFB38234.1"/>
    </source>
</evidence>
<keyword evidence="2" id="KW-1185">Reference proteome</keyword>
<dbReference type="RefSeq" id="WP_090034599.1">
    <property type="nucleotide sequence ID" value="NZ_BONM01000027.1"/>
</dbReference>
<organism evidence="1 2">
    <name type="scientific">Cellulomonas marina</name>
    <dbReference type="NCBI Taxonomy" id="988821"/>
    <lineage>
        <taxon>Bacteria</taxon>
        <taxon>Bacillati</taxon>
        <taxon>Actinomycetota</taxon>
        <taxon>Actinomycetes</taxon>
        <taxon>Micrococcales</taxon>
        <taxon>Cellulomonadaceae</taxon>
        <taxon>Cellulomonas</taxon>
    </lineage>
</organism>
<evidence type="ECO:0000313" key="2">
    <source>
        <dbReference type="Proteomes" id="UP000199012"/>
    </source>
</evidence>